<evidence type="ECO:0000313" key="11">
    <source>
        <dbReference type="EMBL" id="RMC31628.1"/>
    </source>
</evidence>
<dbReference type="PANTHER" id="PTHR35011:SF2">
    <property type="entry name" value="2,3-DIKETO-L-GULONATE TRAP TRANSPORTER SMALL PERMEASE PROTEIN YIAM"/>
    <property type="match status" value="1"/>
</dbReference>
<dbReference type="GO" id="GO:0005886">
    <property type="term" value="C:plasma membrane"/>
    <property type="evidence" value="ECO:0007669"/>
    <property type="project" value="UniProtKB-SubCell"/>
</dbReference>
<evidence type="ECO:0000256" key="7">
    <source>
        <dbReference type="ARBA" id="ARBA00023136"/>
    </source>
</evidence>
<dbReference type="InterPro" id="IPR007387">
    <property type="entry name" value="TRAP_DctQ"/>
</dbReference>
<keyword evidence="2 9" id="KW-0813">Transport</keyword>
<evidence type="ECO:0000256" key="4">
    <source>
        <dbReference type="ARBA" id="ARBA00022519"/>
    </source>
</evidence>
<dbReference type="OrthoDB" id="6104548at2"/>
<gene>
    <name evidence="11" type="ORF">C9E81_20265</name>
</gene>
<feature type="domain" description="Tripartite ATP-independent periplasmic transporters DctQ component" evidence="10">
    <location>
        <begin position="34"/>
        <end position="165"/>
    </location>
</feature>
<dbReference type="AlphaFoldDB" id="A0A3M0M1H7"/>
<organism evidence="11 12">
    <name type="scientific">Paracoccus alkanivorans</name>
    <dbReference type="NCBI Taxonomy" id="2116655"/>
    <lineage>
        <taxon>Bacteria</taxon>
        <taxon>Pseudomonadati</taxon>
        <taxon>Pseudomonadota</taxon>
        <taxon>Alphaproteobacteria</taxon>
        <taxon>Rhodobacterales</taxon>
        <taxon>Paracoccaceae</taxon>
        <taxon>Paracoccus</taxon>
    </lineage>
</organism>
<feature type="transmembrane region" description="Helical" evidence="9">
    <location>
        <begin position="53"/>
        <end position="73"/>
    </location>
</feature>
<keyword evidence="12" id="KW-1185">Reference proteome</keyword>
<evidence type="ECO:0000259" key="10">
    <source>
        <dbReference type="Pfam" id="PF04290"/>
    </source>
</evidence>
<feature type="transmembrane region" description="Helical" evidence="9">
    <location>
        <begin position="100"/>
        <end position="119"/>
    </location>
</feature>
<feature type="transmembrane region" description="Helical" evidence="9">
    <location>
        <begin position="139"/>
        <end position="158"/>
    </location>
</feature>
<dbReference type="GO" id="GO:0015740">
    <property type="term" value="P:C4-dicarboxylate transport"/>
    <property type="evidence" value="ECO:0007669"/>
    <property type="project" value="TreeGrafter"/>
</dbReference>
<protein>
    <recommendedName>
        <fullName evidence="9">TRAP transporter small permease protein</fullName>
    </recommendedName>
</protein>
<evidence type="ECO:0000313" key="12">
    <source>
        <dbReference type="Proteomes" id="UP000273516"/>
    </source>
</evidence>
<comment type="caution">
    <text evidence="11">The sequence shown here is derived from an EMBL/GenBank/DDBJ whole genome shotgun (WGS) entry which is preliminary data.</text>
</comment>
<evidence type="ECO:0000256" key="9">
    <source>
        <dbReference type="RuleBase" id="RU369079"/>
    </source>
</evidence>
<evidence type="ECO:0000256" key="5">
    <source>
        <dbReference type="ARBA" id="ARBA00022692"/>
    </source>
</evidence>
<comment type="subcellular location">
    <subcellularLocation>
        <location evidence="1 9">Cell inner membrane</location>
        <topology evidence="1 9">Multi-pass membrane protein</topology>
    </subcellularLocation>
</comment>
<sequence length="170" mass="18420">MPESADPDTRDGGRGGGIALALDILAMVSTAAVTGLMAFLVLARYVLGLSVVGLHELIMLAAVALYMTGAVIASRKGEHLTVDWIAGNITSPRKKALHDLLIALLTTVITVFFIVWAYFMFSWGIQRPQVTPAYRIPLWVPQLAIGLAALGCFCYGLRDILDAVRRYRSS</sequence>
<keyword evidence="4 9" id="KW-0997">Cell inner membrane</keyword>
<accession>A0A3M0M1H7</accession>
<dbReference type="PANTHER" id="PTHR35011">
    <property type="entry name" value="2,3-DIKETO-L-GULONATE TRAP TRANSPORTER SMALL PERMEASE PROTEIN YIAM"/>
    <property type="match status" value="1"/>
</dbReference>
<evidence type="ECO:0000256" key="6">
    <source>
        <dbReference type="ARBA" id="ARBA00022989"/>
    </source>
</evidence>
<keyword evidence="7 9" id="KW-0472">Membrane</keyword>
<keyword evidence="5 9" id="KW-0812">Transmembrane</keyword>
<keyword evidence="3" id="KW-1003">Cell membrane</keyword>
<evidence type="ECO:0000256" key="1">
    <source>
        <dbReference type="ARBA" id="ARBA00004429"/>
    </source>
</evidence>
<dbReference type="EMBL" id="QOKZ01000011">
    <property type="protein sequence ID" value="RMC31628.1"/>
    <property type="molecule type" value="Genomic_DNA"/>
</dbReference>
<reference evidence="11 12" key="1">
    <citation type="submission" date="2018-07" db="EMBL/GenBank/DDBJ databases">
        <authorList>
            <person name="Zhang Y."/>
            <person name="Wang L."/>
            <person name="Ma S."/>
        </authorList>
    </citation>
    <scope>NUCLEOTIDE SEQUENCE [LARGE SCALE GENOMIC DNA]</scope>
    <source>
        <strain evidence="11 12">4-2</strain>
    </source>
</reference>
<dbReference type="Proteomes" id="UP000273516">
    <property type="component" value="Unassembled WGS sequence"/>
</dbReference>
<dbReference type="InterPro" id="IPR055348">
    <property type="entry name" value="DctQ"/>
</dbReference>
<dbReference type="GO" id="GO:0022857">
    <property type="term" value="F:transmembrane transporter activity"/>
    <property type="evidence" value="ECO:0007669"/>
    <property type="project" value="UniProtKB-UniRule"/>
</dbReference>
<comment type="subunit">
    <text evidence="9">The complex comprises the extracytoplasmic solute receptor protein and the two transmembrane proteins.</text>
</comment>
<evidence type="ECO:0000256" key="2">
    <source>
        <dbReference type="ARBA" id="ARBA00022448"/>
    </source>
</evidence>
<comment type="similarity">
    <text evidence="8 9">Belongs to the TRAP transporter small permease family.</text>
</comment>
<feature type="transmembrane region" description="Helical" evidence="9">
    <location>
        <begin position="20"/>
        <end position="47"/>
    </location>
</feature>
<comment type="function">
    <text evidence="9">Part of the tripartite ATP-independent periplasmic (TRAP) transport system.</text>
</comment>
<evidence type="ECO:0000256" key="8">
    <source>
        <dbReference type="ARBA" id="ARBA00038436"/>
    </source>
</evidence>
<name>A0A3M0M1H7_9RHOB</name>
<evidence type="ECO:0000256" key="3">
    <source>
        <dbReference type="ARBA" id="ARBA00022475"/>
    </source>
</evidence>
<dbReference type="RefSeq" id="WP_122114170.1">
    <property type="nucleotide sequence ID" value="NZ_QOKZ01000011.1"/>
</dbReference>
<keyword evidence="6 9" id="KW-1133">Transmembrane helix</keyword>
<proteinExistence type="inferred from homology"/>
<dbReference type="Pfam" id="PF04290">
    <property type="entry name" value="DctQ"/>
    <property type="match status" value="1"/>
</dbReference>